<reference evidence="1 2" key="1">
    <citation type="submission" date="2018-09" db="EMBL/GenBank/DDBJ databases">
        <title>Zymobacter palmae IAM14233 (=T109) whole genome analysis.</title>
        <authorList>
            <person name="Yanase H."/>
        </authorList>
    </citation>
    <scope>NUCLEOTIDE SEQUENCE [LARGE SCALE GENOMIC DNA]</scope>
    <source>
        <strain evidence="1 2">IAM14233</strain>
    </source>
</reference>
<gene>
    <name evidence="1" type="ORF">ZBT109_1701</name>
</gene>
<organism evidence="1 2">
    <name type="scientific">Zymobacter palmae</name>
    <dbReference type="NCBI Taxonomy" id="33074"/>
    <lineage>
        <taxon>Bacteria</taxon>
        <taxon>Pseudomonadati</taxon>
        <taxon>Pseudomonadota</taxon>
        <taxon>Gammaproteobacteria</taxon>
        <taxon>Oceanospirillales</taxon>
        <taxon>Halomonadaceae</taxon>
        <taxon>Zymobacter group</taxon>
        <taxon>Zymobacter</taxon>
    </lineage>
</organism>
<dbReference type="EMBL" id="AP018933">
    <property type="protein sequence ID" value="BBG30456.1"/>
    <property type="molecule type" value="Genomic_DNA"/>
</dbReference>
<dbReference type="KEGG" id="zpl:ZBT109_1701"/>
<proteinExistence type="predicted"/>
<name>A0A348HFQ4_9GAMM</name>
<sequence length="242" mass="25839">MTNTAPYGRPEAARISQKADFDFIINRIIGKHRTVTLVQVVAVKDESGSGEPDTGCVDIKPLVMAKDAQGTLYSHGTIYNVPFFRLQGGSNAIVIDPHVGDIGIAVIADRDISNVKSTKAEAPPGSDRRYSLDQALYIGGLLNGEPQQYIKFTSKGIEITSPTAVTINAPTLTFNGNEMIVNAKQSVAVQTQTVNLTATQTFNVVSPQSAYTGKVIINGIDFDTHKHQDVQPGKGLTGLPSA</sequence>
<dbReference type="Proteomes" id="UP000267342">
    <property type="component" value="Chromosome"/>
</dbReference>
<dbReference type="OrthoDB" id="1903830at2"/>
<accession>A0A348HFQ4</accession>
<evidence type="ECO:0000313" key="2">
    <source>
        <dbReference type="Proteomes" id="UP000267342"/>
    </source>
</evidence>
<dbReference type="RefSeq" id="WP_051524151.1">
    <property type="nucleotide sequence ID" value="NZ_AP018933.1"/>
</dbReference>
<dbReference type="AlphaFoldDB" id="A0A348HFQ4"/>
<protein>
    <submittedName>
        <fullName evidence="1">Uncharacterized conserved protein</fullName>
    </submittedName>
</protein>
<dbReference type="InterPro" id="IPR037026">
    <property type="entry name" value="Vgr_OB-fold_dom_sf"/>
</dbReference>
<dbReference type="STRING" id="1123510.GCA_000620025_00886"/>
<keyword evidence="2" id="KW-1185">Reference proteome</keyword>
<dbReference type="Gene3D" id="2.40.50.230">
    <property type="entry name" value="Gp5 N-terminal domain"/>
    <property type="match status" value="1"/>
</dbReference>
<evidence type="ECO:0000313" key="1">
    <source>
        <dbReference type="EMBL" id="BBG30456.1"/>
    </source>
</evidence>